<evidence type="ECO:0000313" key="7">
    <source>
        <dbReference type="WBParaSite" id="ACRNAN_Path_374.g1424.t1"/>
    </source>
</evidence>
<dbReference type="WBParaSite" id="ACRNAN_Path_374.g1424.t1">
    <property type="protein sequence ID" value="ACRNAN_Path_374.g1424.t1"/>
    <property type="gene ID" value="ACRNAN_Path_374.g1424"/>
</dbReference>
<dbReference type="PANTHER" id="PTHR10218">
    <property type="entry name" value="GTP-BINDING PROTEIN ALPHA SUBUNIT"/>
    <property type="match status" value="1"/>
</dbReference>
<evidence type="ECO:0000256" key="2">
    <source>
        <dbReference type="ARBA" id="ARBA00023134"/>
    </source>
</evidence>
<sequence>MSRPVAYVTSEEIKDTKIINQNIENGIAVEKVKSQKIIKILLLGGPESGKSTIFKQMRILHMNGFSESDIVNYAYLIYANIIESIWKLIEGANTLNIEINHNFEDDVDEFVKYYMNTHLNHVEYDEELFQRIKRISKSEFIRKILDRQHEIIILDSAVYFLQHLDRILIPNYKPNEQDMLRARIPTTGITEIEFPYRTYNLRVLECD</sequence>
<dbReference type="GO" id="GO:0005737">
    <property type="term" value="C:cytoplasm"/>
    <property type="evidence" value="ECO:0007669"/>
    <property type="project" value="TreeGrafter"/>
</dbReference>
<evidence type="ECO:0000256" key="5">
    <source>
        <dbReference type="PIRSR" id="PIRSR601019-2"/>
    </source>
</evidence>
<dbReference type="InterPro" id="IPR027417">
    <property type="entry name" value="P-loop_NTPase"/>
</dbReference>
<dbReference type="PANTHER" id="PTHR10218:SF353">
    <property type="entry name" value="GUANINE NUCLEOTIDE-BINDING PROTEIN ALPHA-11 SUBUNIT"/>
    <property type="match status" value="1"/>
</dbReference>
<dbReference type="SUPFAM" id="SSF52540">
    <property type="entry name" value="P-loop containing nucleoside triphosphate hydrolases"/>
    <property type="match status" value="1"/>
</dbReference>
<dbReference type="Gene3D" id="3.40.50.300">
    <property type="entry name" value="P-loop containing nucleotide triphosphate hydrolases"/>
    <property type="match status" value="1"/>
</dbReference>
<feature type="binding site" evidence="4">
    <location>
        <begin position="180"/>
        <end position="186"/>
    </location>
    <ligand>
        <name>GTP</name>
        <dbReference type="ChEBI" id="CHEBI:37565"/>
    </ligand>
</feature>
<accession>A0A914C5W9</accession>
<feature type="binding site" evidence="4">
    <location>
        <begin position="47"/>
        <end position="52"/>
    </location>
    <ligand>
        <name>GTP</name>
        <dbReference type="ChEBI" id="CHEBI:37565"/>
    </ligand>
</feature>
<keyword evidence="5" id="KW-0460">Magnesium</keyword>
<dbReference type="AlphaFoldDB" id="A0A914C5W9"/>
<evidence type="ECO:0000256" key="3">
    <source>
        <dbReference type="ARBA" id="ARBA00023224"/>
    </source>
</evidence>
<dbReference type="GO" id="GO:0005834">
    <property type="term" value="C:heterotrimeric G-protein complex"/>
    <property type="evidence" value="ECO:0007669"/>
    <property type="project" value="TreeGrafter"/>
</dbReference>
<dbReference type="Gene3D" id="1.10.400.10">
    <property type="entry name" value="GI Alpha 1, domain 2-like"/>
    <property type="match status" value="1"/>
</dbReference>
<evidence type="ECO:0000256" key="1">
    <source>
        <dbReference type="ARBA" id="ARBA00022741"/>
    </source>
</evidence>
<dbReference type="Pfam" id="PF00503">
    <property type="entry name" value="G-alpha"/>
    <property type="match status" value="1"/>
</dbReference>
<dbReference type="GO" id="GO:0007188">
    <property type="term" value="P:adenylate cyclase-modulating G protein-coupled receptor signaling pathway"/>
    <property type="evidence" value="ECO:0007669"/>
    <property type="project" value="TreeGrafter"/>
</dbReference>
<reference evidence="7" key="1">
    <citation type="submission" date="2022-11" db="UniProtKB">
        <authorList>
            <consortium name="WormBaseParasite"/>
        </authorList>
    </citation>
    <scope>IDENTIFICATION</scope>
</reference>
<proteinExistence type="predicted"/>
<name>A0A914C5W9_9BILA</name>
<feature type="binding site" evidence="4">
    <location>
        <begin position="155"/>
        <end position="156"/>
    </location>
    <ligand>
        <name>GTP</name>
        <dbReference type="ChEBI" id="CHEBI:37565"/>
    </ligand>
</feature>
<keyword evidence="5" id="KW-0479">Metal-binding</keyword>
<dbReference type="GO" id="GO:0003924">
    <property type="term" value="F:GTPase activity"/>
    <property type="evidence" value="ECO:0007669"/>
    <property type="project" value="InterPro"/>
</dbReference>
<dbReference type="GO" id="GO:0031683">
    <property type="term" value="F:G-protein beta/gamma-subunit complex binding"/>
    <property type="evidence" value="ECO:0007669"/>
    <property type="project" value="InterPro"/>
</dbReference>
<dbReference type="SMART" id="SM00275">
    <property type="entry name" value="G_alpha"/>
    <property type="match status" value="1"/>
</dbReference>
<evidence type="ECO:0000313" key="6">
    <source>
        <dbReference type="Proteomes" id="UP000887540"/>
    </source>
</evidence>
<feature type="binding site" evidence="5">
    <location>
        <position position="51"/>
    </location>
    <ligand>
        <name>Mg(2+)</name>
        <dbReference type="ChEBI" id="CHEBI:18420"/>
    </ligand>
</feature>
<keyword evidence="3" id="KW-0807">Transducer</keyword>
<dbReference type="InterPro" id="IPR011025">
    <property type="entry name" value="GproteinA_insert"/>
</dbReference>
<dbReference type="Proteomes" id="UP000887540">
    <property type="component" value="Unplaced"/>
</dbReference>
<dbReference type="GO" id="GO:0005525">
    <property type="term" value="F:GTP binding"/>
    <property type="evidence" value="ECO:0007669"/>
    <property type="project" value="UniProtKB-KW"/>
</dbReference>
<dbReference type="GO" id="GO:0046872">
    <property type="term" value="F:metal ion binding"/>
    <property type="evidence" value="ECO:0007669"/>
    <property type="project" value="UniProtKB-KW"/>
</dbReference>
<dbReference type="SUPFAM" id="SSF47895">
    <property type="entry name" value="Transducin (alpha subunit), insertion domain"/>
    <property type="match status" value="1"/>
</dbReference>
<evidence type="ECO:0000256" key="4">
    <source>
        <dbReference type="PIRSR" id="PIRSR601019-1"/>
    </source>
</evidence>
<dbReference type="InterPro" id="IPR001019">
    <property type="entry name" value="Gprotein_alpha_su"/>
</dbReference>
<feature type="binding site" evidence="5">
    <location>
        <position position="186"/>
    </location>
    <ligand>
        <name>Mg(2+)</name>
        <dbReference type="ChEBI" id="CHEBI:18420"/>
    </ligand>
</feature>
<dbReference type="PRINTS" id="PR00318">
    <property type="entry name" value="GPROTEINA"/>
</dbReference>
<organism evidence="6 7">
    <name type="scientific">Acrobeloides nanus</name>
    <dbReference type="NCBI Taxonomy" id="290746"/>
    <lineage>
        <taxon>Eukaryota</taxon>
        <taxon>Metazoa</taxon>
        <taxon>Ecdysozoa</taxon>
        <taxon>Nematoda</taxon>
        <taxon>Chromadorea</taxon>
        <taxon>Rhabditida</taxon>
        <taxon>Tylenchina</taxon>
        <taxon>Cephalobomorpha</taxon>
        <taxon>Cephaloboidea</taxon>
        <taxon>Cephalobidae</taxon>
        <taxon>Acrobeloides</taxon>
    </lineage>
</organism>
<dbReference type="PROSITE" id="PS51882">
    <property type="entry name" value="G_ALPHA"/>
    <property type="match status" value="1"/>
</dbReference>
<dbReference type="GO" id="GO:0001664">
    <property type="term" value="F:G protein-coupled receptor binding"/>
    <property type="evidence" value="ECO:0007669"/>
    <property type="project" value="TreeGrafter"/>
</dbReference>
<protein>
    <submittedName>
        <fullName evidence="7">Uncharacterized protein</fullName>
    </submittedName>
</protein>
<keyword evidence="1 4" id="KW-0547">Nucleotide-binding</keyword>
<keyword evidence="2 4" id="KW-0342">GTP-binding</keyword>
<keyword evidence="6" id="KW-1185">Reference proteome</keyword>